<protein>
    <submittedName>
        <fullName evidence="2">Uncharacterized protein</fullName>
    </submittedName>
</protein>
<reference evidence="2" key="2">
    <citation type="submission" date="2020-05" db="EMBL/GenBank/DDBJ databases">
        <authorList>
            <person name="Kim H.-S."/>
            <person name="Proctor R.H."/>
            <person name="Brown D.W."/>
        </authorList>
    </citation>
    <scope>NUCLEOTIDE SEQUENCE</scope>
    <source>
        <strain evidence="2">NRRL 22465</strain>
    </source>
</reference>
<gene>
    <name evidence="2" type="ORF">FZEAL_3075</name>
</gene>
<dbReference type="PROSITE" id="PS51257">
    <property type="entry name" value="PROKAR_LIPOPROTEIN"/>
    <property type="match status" value="1"/>
</dbReference>
<dbReference type="EMBL" id="JABEYC010000189">
    <property type="protein sequence ID" value="KAF4981023.1"/>
    <property type="molecule type" value="Genomic_DNA"/>
</dbReference>
<feature type="signal peptide" evidence="1">
    <location>
        <begin position="1"/>
        <end position="21"/>
    </location>
</feature>
<evidence type="ECO:0000313" key="3">
    <source>
        <dbReference type="Proteomes" id="UP000635477"/>
    </source>
</evidence>
<keyword evidence="3" id="KW-1185">Reference proteome</keyword>
<evidence type="ECO:0000256" key="1">
    <source>
        <dbReference type="SAM" id="SignalP"/>
    </source>
</evidence>
<feature type="chain" id="PRO_5034246061" evidence="1">
    <location>
        <begin position="22"/>
        <end position="97"/>
    </location>
</feature>
<sequence length="97" mass="10622">MVKPITLTLVFASLLPSLTSAAACTDGLDYCGYNLIKRGAYKSEIVAELERVGEPVDDSHIFYSYFRCGVGGHGWIQYLGYCERGCYDGGSGENDYC</sequence>
<dbReference type="AlphaFoldDB" id="A0A8H4UQA7"/>
<evidence type="ECO:0000313" key="2">
    <source>
        <dbReference type="EMBL" id="KAF4981023.1"/>
    </source>
</evidence>
<dbReference type="OrthoDB" id="4186099at2759"/>
<organism evidence="2 3">
    <name type="scientific">Fusarium zealandicum</name>
    <dbReference type="NCBI Taxonomy" id="1053134"/>
    <lineage>
        <taxon>Eukaryota</taxon>
        <taxon>Fungi</taxon>
        <taxon>Dikarya</taxon>
        <taxon>Ascomycota</taxon>
        <taxon>Pezizomycotina</taxon>
        <taxon>Sordariomycetes</taxon>
        <taxon>Hypocreomycetidae</taxon>
        <taxon>Hypocreales</taxon>
        <taxon>Nectriaceae</taxon>
        <taxon>Fusarium</taxon>
        <taxon>Fusarium staphyleae species complex</taxon>
    </lineage>
</organism>
<accession>A0A8H4UQA7</accession>
<name>A0A8H4UQA7_9HYPO</name>
<dbReference type="Proteomes" id="UP000635477">
    <property type="component" value="Unassembled WGS sequence"/>
</dbReference>
<reference evidence="2" key="1">
    <citation type="journal article" date="2020" name="BMC Genomics">
        <title>Correction to: Identification and distribution of gene clusters required for synthesis of sphingolipid metabolism inhibitors in diverse species of the filamentous fungus Fusarium.</title>
        <authorList>
            <person name="Kim H.S."/>
            <person name="Lohmar J.M."/>
            <person name="Busman M."/>
            <person name="Brown D.W."/>
            <person name="Naumann T.A."/>
            <person name="Divon H.H."/>
            <person name="Lysoe E."/>
            <person name="Uhlig S."/>
            <person name="Proctor R.H."/>
        </authorList>
    </citation>
    <scope>NUCLEOTIDE SEQUENCE</scope>
    <source>
        <strain evidence="2">NRRL 22465</strain>
    </source>
</reference>
<keyword evidence="1" id="KW-0732">Signal</keyword>
<proteinExistence type="predicted"/>
<comment type="caution">
    <text evidence="2">The sequence shown here is derived from an EMBL/GenBank/DDBJ whole genome shotgun (WGS) entry which is preliminary data.</text>
</comment>